<organism evidence="2 3">
    <name type="scientific">Dokdonella ginsengisoli</name>
    <dbReference type="NCBI Taxonomy" id="363846"/>
    <lineage>
        <taxon>Bacteria</taxon>
        <taxon>Pseudomonadati</taxon>
        <taxon>Pseudomonadota</taxon>
        <taxon>Gammaproteobacteria</taxon>
        <taxon>Lysobacterales</taxon>
        <taxon>Rhodanobacteraceae</taxon>
        <taxon>Dokdonella</taxon>
    </lineage>
</organism>
<proteinExistence type="predicted"/>
<evidence type="ECO:0000313" key="3">
    <source>
        <dbReference type="Proteomes" id="UP001595886"/>
    </source>
</evidence>
<dbReference type="InterPro" id="IPR042564">
    <property type="entry name" value="CRISPR-Cas6/Csy4_sf"/>
</dbReference>
<dbReference type="InterPro" id="IPR013396">
    <property type="entry name" value="CRISPR-assoc_prot_Csy4"/>
</dbReference>
<protein>
    <submittedName>
        <fullName evidence="2">Type I-F CRISPR-associated endoribonuclease Cas6/Csy4</fullName>
    </submittedName>
</protein>
<accession>A0ABV9QSD1</accession>
<dbReference type="EMBL" id="JBHSHD010000004">
    <property type="protein sequence ID" value="MFC4819560.1"/>
    <property type="molecule type" value="Genomic_DNA"/>
</dbReference>
<evidence type="ECO:0000313" key="2">
    <source>
        <dbReference type="EMBL" id="MFC4819560.1"/>
    </source>
</evidence>
<dbReference type="Proteomes" id="UP001595886">
    <property type="component" value="Unassembled WGS sequence"/>
</dbReference>
<dbReference type="Pfam" id="PF09618">
    <property type="entry name" value="Cas_Csy4"/>
    <property type="match status" value="1"/>
</dbReference>
<evidence type="ECO:0000256" key="1">
    <source>
        <dbReference type="SAM" id="MobiDB-lite"/>
    </source>
</evidence>
<dbReference type="Gene3D" id="3.30.70.2540">
    <property type="entry name" value="CRISPR-associated endoribonuclease Cas6/Csy4"/>
    <property type="match status" value="1"/>
</dbReference>
<keyword evidence="3" id="KW-1185">Reference proteome</keyword>
<dbReference type="CDD" id="cd09739">
    <property type="entry name" value="Cas6_I-F"/>
    <property type="match status" value="1"/>
</dbReference>
<dbReference type="NCBIfam" id="TIGR02563">
    <property type="entry name" value="cas_Csy4"/>
    <property type="match status" value="1"/>
</dbReference>
<name>A0ABV9QSD1_9GAMM</name>
<feature type="region of interest" description="Disordered" evidence="1">
    <location>
        <begin position="114"/>
        <end position="134"/>
    </location>
</feature>
<gene>
    <name evidence="2" type="primary">cas6f</name>
    <name evidence="2" type="ORF">ACFO6Q_04450</name>
</gene>
<dbReference type="RefSeq" id="WP_380019339.1">
    <property type="nucleotide sequence ID" value="NZ_JBHSHD010000004.1"/>
</dbReference>
<reference evidence="3" key="1">
    <citation type="journal article" date="2019" name="Int. J. Syst. Evol. Microbiol.">
        <title>The Global Catalogue of Microorganisms (GCM) 10K type strain sequencing project: providing services to taxonomists for standard genome sequencing and annotation.</title>
        <authorList>
            <consortium name="The Broad Institute Genomics Platform"/>
            <consortium name="The Broad Institute Genome Sequencing Center for Infectious Disease"/>
            <person name="Wu L."/>
            <person name="Ma J."/>
        </authorList>
    </citation>
    <scope>NUCLEOTIDE SEQUENCE [LARGE SCALE GENOMIC DNA]</scope>
    <source>
        <strain evidence="3">CCUG 30340</strain>
    </source>
</reference>
<sequence length="188" mass="20840">MTTHYVDLTVVPDSETGAPQLLGALHDRLHVALVQHQLEGIGISFPGYSIQPRTLGAILRLHGTEASLSRLLGTDWLKALRDHVRVTTIAAAPAQSRHRTVRRKQFKTSAERLRRRRMRRKSETAEQAAKAIPSSVERTPDLPYLHIRSRSTGQPFCLFIALGPLSTDPVPGDFNSYGLSGTATVPWF</sequence>
<comment type="caution">
    <text evidence="2">The sequence shown here is derived from an EMBL/GenBank/DDBJ whole genome shotgun (WGS) entry which is preliminary data.</text>
</comment>